<evidence type="ECO:0000313" key="1">
    <source>
        <dbReference type="EMBL" id="MBO7748165.1"/>
    </source>
</evidence>
<organism evidence="1 2">
    <name type="scientific">Paenibacillus artemisiicola</name>
    <dbReference type="NCBI Taxonomy" id="1172618"/>
    <lineage>
        <taxon>Bacteria</taxon>
        <taxon>Bacillati</taxon>
        <taxon>Bacillota</taxon>
        <taxon>Bacilli</taxon>
        <taxon>Bacillales</taxon>
        <taxon>Paenibacillaceae</taxon>
        <taxon>Paenibacillus</taxon>
    </lineage>
</organism>
<keyword evidence="2" id="KW-1185">Reference proteome</keyword>
<name>A0ABS3WJ73_9BACL</name>
<sequence length="118" mass="13519">MNHQIAIDLYGDWVETVKQVFRGSGQPLPEDLTADQVALAYFLQTAVSQEEALRQRDANELRLNELQQKLLDHFEAAVLPDIRSRTGYEGDVFEFRWVFGQGGEHIVEERSAYRIPLG</sequence>
<reference evidence="1 2" key="1">
    <citation type="submission" date="2021-03" db="EMBL/GenBank/DDBJ databases">
        <title>Paenibacillus artemisicola MWE-103 whole genome sequence.</title>
        <authorList>
            <person name="Ham Y.J."/>
        </authorList>
    </citation>
    <scope>NUCLEOTIDE SEQUENCE [LARGE SCALE GENOMIC DNA]</scope>
    <source>
        <strain evidence="1 2">MWE-103</strain>
    </source>
</reference>
<dbReference type="Proteomes" id="UP000670947">
    <property type="component" value="Unassembled WGS sequence"/>
</dbReference>
<proteinExistence type="predicted"/>
<gene>
    <name evidence="1" type="ORF">I8J29_28635</name>
</gene>
<accession>A0ABS3WJ73</accession>
<protein>
    <submittedName>
        <fullName evidence="1">Uncharacterized protein</fullName>
    </submittedName>
</protein>
<comment type="caution">
    <text evidence="1">The sequence shown here is derived from an EMBL/GenBank/DDBJ whole genome shotgun (WGS) entry which is preliminary data.</text>
</comment>
<dbReference type="RefSeq" id="WP_208850758.1">
    <property type="nucleotide sequence ID" value="NZ_JAGGDJ010000049.1"/>
</dbReference>
<evidence type="ECO:0000313" key="2">
    <source>
        <dbReference type="Proteomes" id="UP000670947"/>
    </source>
</evidence>
<dbReference type="EMBL" id="JAGGDJ010000049">
    <property type="protein sequence ID" value="MBO7748165.1"/>
    <property type="molecule type" value="Genomic_DNA"/>
</dbReference>